<reference evidence="1" key="1">
    <citation type="journal article" date="2010" name="J. Clin. Microbiol.">
        <title>Complete nucleotide sequence analysis of plasmids in strains of Staphylococcus aureus clone USA300 reveals a high level of identity among isolates with closely related core genome sequences.</title>
        <authorList>
            <person name="Kennedy A.D."/>
            <person name="Porcella S.F."/>
            <person name="Martens C."/>
            <person name="Whitney A.R."/>
            <person name="Braughton K.R."/>
            <person name="Chen L."/>
            <person name="Craig C.T."/>
            <person name="Tenover F.C."/>
            <person name="Kreiswirth B.N."/>
            <person name="Musser J.M."/>
            <person name="Deleo F.R."/>
        </authorList>
    </citation>
    <scope>NUCLEOTIDE SEQUENCE</scope>
    <source>
        <strain evidence="1">18813</strain>
        <plasmid evidence="1">p18813-P03</plasmid>
    </source>
</reference>
<proteinExistence type="predicted"/>
<keyword evidence="1" id="KW-0614">Plasmid</keyword>
<accession>E4PYE6</accession>
<name>E4PYE6_STAAU</name>
<dbReference type="GO" id="GO:0016020">
    <property type="term" value="C:membrane"/>
    <property type="evidence" value="ECO:0007669"/>
    <property type="project" value="InterPro"/>
</dbReference>
<organism evidence="1">
    <name type="scientific">Staphylococcus aureus</name>
    <dbReference type="NCBI Taxonomy" id="1280"/>
    <lineage>
        <taxon>Bacteria</taxon>
        <taxon>Bacillati</taxon>
        <taxon>Bacillota</taxon>
        <taxon>Bacilli</taxon>
        <taxon>Bacillales</taxon>
        <taxon>Staphylococcaceae</taxon>
        <taxon>Staphylococcus</taxon>
    </lineage>
</organism>
<dbReference type="Pfam" id="PF02534">
    <property type="entry name" value="T4SS-DNA_transf"/>
    <property type="match status" value="1"/>
</dbReference>
<sequence>MTTLLGELESKATSINKKNLVIQDFDTKCPNRNIFVVGGPGSYKSAGYVIPNVIVKKSTINSCN</sequence>
<dbReference type="EMBL" id="CP002145">
    <property type="protein sequence ID" value="ADM29092.1"/>
    <property type="molecule type" value="Genomic_DNA"/>
</dbReference>
<gene>
    <name evidence="1" type="ORF">SUM_0016p2</name>
</gene>
<geneLocation type="plasmid" evidence="1">
    <name>p18813-P03</name>
</geneLocation>
<dbReference type="InterPro" id="IPR003688">
    <property type="entry name" value="TraG/VirD4"/>
</dbReference>
<dbReference type="AlphaFoldDB" id="E4PYE6"/>
<protein>
    <submittedName>
        <fullName evidence="1">TraG/TraD family</fullName>
    </submittedName>
</protein>
<evidence type="ECO:0000313" key="1">
    <source>
        <dbReference type="EMBL" id="ADM29092.1"/>
    </source>
</evidence>